<protein>
    <submittedName>
        <fullName evidence="5">Unannotated protein</fullName>
    </submittedName>
</protein>
<dbReference type="EMBL" id="CAFAAI010000017">
    <property type="protein sequence ID" value="CAB4788246.1"/>
    <property type="molecule type" value="Genomic_DNA"/>
</dbReference>
<sequence>MAAPFTLEQLDSAAQLVGRYVPPTPQFAWPMLADAVGAEVWVKHENHTPTGAFKVRGGLVFADRYVRENANPTGLISATRGNHGQSLAFAGRAFGLEVTIVVPFGNSPDKNAAMRAFGATLIEHGHDFQAAREYAMQLADSQGLHMVPSYHPDLVIGVATYAREFLVGTPELDTVYVPVGLGSGICAHIAVRDLLGLRTEIVGVVAENAAATALSFAAGHAVSTDTADTFIDGVACRVPDPAAIEIICKGAARVITVSEDLCADALRLMYSTTHNIAEPAGGVSLAGLLAERDQQQGRRIGVTLTGGNLDASLLATILAGHTPKP</sequence>
<evidence type="ECO:0000256" key="2">
    <source>
        <dbReference type="ARBA" id="ARBA00022898"/>
    </source>
</evidence>
<keyword evidence="2" id="KW-0663">Pyridoxal phosphate</keyword>
<dbReference type="GO" id="GO:0006565">
    <property type="term" value="P:L-serine catabolic process"/>
    <property type="evidence" value="ECO:0007669"/>
    <property type="project" value="TreeGrafter"/>
</dbReference>
<dbReference type="InterPro" id="IPR001926">
    <property type="entry name" value="TrpB-like_PALP"/>
</dbReference>
<dbReference type="NCBIfam" id="NF004771">
    <property type="entry name" value="PRK06110.1"/>
    <property type="match status" value="1"/>
</dbReference>
<dbReference type="Gene3D" id="3.40.50.1100">
    <property type="match status" value="2"/>
</dbReference>
<proteinExistence type="predicted"/>
<gene>
    <name evidence="5" type="ORF">UFOPK2992_00209</name>
</gene>
<evidence type="ECO:0000259" key="4">
    <source>
        <dbReference type="Pfam" id="PF00291"/>
    </source>
</evidence>
<reference evidence="5" key="1">
    <citation type="submission" date="2020-05" db="EMBL/GenBank/DDBJ databases">
        <authorList>
            <person name="Chiriac C."/>
            <person name="Salcher M."/>
            <person name="Ghai R."/>
            <person name="Kavagutti S V."/>
        </authorList>
    </citation>
    <scope>NUCLEOTIDE SEQUENCE</scope>
</reference>
<dbReference type="InterPro" id="IPR036052">
    <property type="entry name" value="TrpB-like_PALP_sf"/>
</dbReference>
<dbReference type="GO" id="GO:0004794">
    <property type="term" value="F:threonine deaminase activity"/>
    <property type="evidence" value="ECO:0007669"/>
    <property type="project" value="TreeGrafter"/>
</dbReference>
<feature type="domain" description="Tryptophan synthase beta chain-like PALP" evidence="4">
    <location>
        <begin position="21"/>
        <end position="306"/>
    </location>
</feature>
<evidence type="ECO:0000313" key="5">
    <source>
        <dbReference type="EMBL" id="CAB4788246.1"/>
    </source>
</evidence>
<dbReference type="SUPFAM" id="SSF53686">
    <property type="entry name" value="Tryptophan synthase beta subunit-like PLP-dependent enzymes"/>
    <property type="match status" value="1"/>
</dbReference>
<dbReference type="GO" id="GO:0003941">
    <property type="term" value="F:L-serine ammonia-lyase activity"/>
    <property type="evidence" value="ECO:0007669"/>
    <property type="project" value="TreeGrafter"/>
</dbReference>
<dbReference type="PANTHER" id="PTHR48078:SF7">
    <property type="entry name" value="BLL6502 PROTEIN"/>
    <property type="match status" value="1"/>
</dbReference>
<name>A0A6J6WYK8_9ZZZZ</name>
<dbReference type="GO" id="GO:0009097">
    <property type="term" value="P:isoleucine biosynthetic process"/>
    <property type="evidence" value="ECO:0007669"/>
    <property type="project" value="TreeGrafter"/>
</dbReference>
<dbReference type="InterPro" id="IPR050147">
    <property type="entry name" value="Ser/Thr_Dehydratase"/>
</dbReference>
<dbReference type="PANTHER" id="PTHR48078">
    <property type="entry name" value="THREONINE DEHYDRATASE, MITOCHONDRIAL-RELATED"/>
    <property type="match status" value="1"/>
</dbReference>
<dbReference type="AlphaFoldDB" id="A0A6J6WYK8"/>
<dbReference type="GO" id="GO:0006567">
    <property type="term" value="P:L-threonine catabolic process"/>
    <property type="evidence" value="ECO:0007669"/>
    <property type="project" value="TreeGrafter"/>
</dbReference>
<evidence type="ECO:0000256" key="3">
    <source>
        <dbReference type="ARBA" id="ARBA00023239"/>
    </source>
</evidence>
<accession>A0A6J6WYK8</accession>
<keyword evidence="3" id="KW-0456">Lyase</keyword>
<evidence type="ECO:0000256" key="1">
    <source>
        <dbReference type="ARBA" id="ARBA00001933"/>
    </source>
</evidence>
<organism evidence="5">
    <name type="scientific">freshwater metagenome</name>
    <dbReference type="NCBI Taxonomy" id="449393"/>
    <lineage>
        <taxon>unclassified sequences</taxon>
        <taxon>metagenomes</taxon>
        <taxon>ecological metagenomes</taxon>
    </lineage>
</organism>
<dbReference type="Pfam" id="PF00291">
    <property type="entry name" value="PALP"/>
    <property type="match status" value="1"/>
</dbReference>
<comment type="cofactor">
    <cofactor evidence="1">
        <name>pyridoxal 5'-phosphate</name>
        <dbReference type="ChEBI" id="CHEBI:597326"/>
    </cofactor>
</comment>